<evidence type="ECO:0000256" key="1">
    <source>
        <dbReference type="SAM" id="Phobius"/>
    </source>
</evidence>
<dbReference type="AlphaFoldDB" id="A0A628V932"/>
<name>A0A628V932_SALER</name>
<gene>
    <name evidence="2" type="ORF">GB848_24495</name>
</gene>
<protein>
    <submittedName>
        <fullName evidence="2">DUF2116 family Zn-ribbon domain-containing protein</fullName>
    </submittedName>
</protein>
<reference evidence="2" key="1">
    <citation type="submission" date="2019-10" db="EMBL/GenBank/DDBJ databases">
        <authorList>
            <consortium name="PulseNet: The National Subtyping Network for Foodborne Disease Surveillance"/>
            <person name="Tarr C.L."/>
            <person name="Trees E."/>
            <person name="Katz L.S."/>
            <person name="Carleton-Romer H.A."/>
            <person name="Stroika S."/>
            <person name="Kucerova Z."/>
            <person name="Roache K.F."/>
            <person name="Sabol A.L."/>
            <person name="Besser J."/>
            <person name="Gerner-Smidt P."/>
        </authorList>
    </citation>
    <scope>NUCLEOTIDE SEQUENCE</scope>
    <source>
        <strain evidence="2">PNUSAS102632</strain>
    </source>
</reference>
<keyword evidence="1" id="KW-0812">Transmembrane</keyword>
<keyword evidence="1" id="KW-1133">Transmembrane helix</keyword>
<dbReference type="EMBL" id="AAMBER010000047">
    <property type="protein sequence ID" value="EDF5516058.1"/>
    <property type="molecule type" value="Genomic_DNA"/>
</dbReference>
<accession>A0A628V932</accession>
<feature type="transmembrane region" description="Helical" evidence="1">
    <location>
        <begin position="40"/>
        <end position="59"/>
    </location>
</feature>
<organism evidence="2">
    <name type="scientific">Salmonella enterica</name>
    <name type="common">Salmonella choleraesuis</name>
    <dbReference type="NCBI Taxonomy" id="28901"/>
    <lineage>
        <taxon>Bacteria</taxon>
        <taxon>Pseudomonadati</taxon>
        <taxon>Pseudomonadota</taxon>
        <taxon>Gammaproteobacteria</taxon>
        <taxon>Enterobacterales</taxon>
        <taxon>Enterobacteriaceae</taxon>
        <taxon>Salmonella</taxon>
    </lineage>
</organism>
<keyword evidence="1" id="KW-0472">Membrane</keyword>
<sequence length="62" mass="7143">MKNILKPCPFCGKLIYPETDVCDFCQTVSPFVKARRREKIRFLFAILIIIFFIAGAILWCSG</sequence>
<comment type="caution">
    <text evidence="2">The sequence shown here is derived from an EMBL/GenBank/DDBJ whole genome shotgun (WGS) entry which is preliminary data.</text>
</comment>
<proteinExistence type="predicted"/>
<evidence type="ECO:0000313" key="2">
    <source>
        <dbReference type="EMBL" id="EDF5516058.1"/>
    </source>
</evidence>